<reference evidence="1 2" key="1">
    <citation type="journal article" date="2018" name="BMC Genomics">
        <title>High genomic variability in the plant pathogenic bacterium Pectobacterium parmentieri deciphered from de novo assembled complete genomes.</title>
        <authorList>
            <person name="Zoledowska S."/>
            <person name="Motyka-Pomagruk A."/>
            <person name="Sledz W."/>
            <person name="Mengoni A."/>
            <person name="Lojkowska E."/>
        </authorList>
    </citation>
    <scope>NUCLEOTIDE SEQUENCE [LARGE SCALE GENOMIC DNA]</scope>
    <source>
        <strain evidence="1 2">IFB5626</strain>
    </source>
</reference>
<evidence type="ECO:0000313" key="1">
    <source>
        <dbReference type="EMBL" id="RKO77208.1"/>
    </source>
</evidence>
<evidence type="ECO:0008006" key="3">
    <source>
        <dbReference type="Google" id="ProtNLM"/>
    </source>
</evidence>
<sequence length="79" mass="9200">MRNIETRRTTSTVADNGALLELMRNARLDEKKDQHFSFALRLSALTVHFQQKEYSAPEIIELLRKEADRFEHSAQEIIA</sequence>
<accession>A0A8B3FG51</accession>
<proteinExistence type="predicted"/>
<name>A0A8B3FG51_PECPM</name>
<dbReference type="InterPro" id="IPR020126">
    <property type="entry name" value="DUF2732"/>
</dbReference>
<gene>
    <name evidence="1" type="ORF">C5E00_10630</name>
</gene>
<dbReference type="Proteomes" id="UP000269665">
    <property type="component" value="Unassembled WGS sequence"/>
</dbReference>
<organism evidence="1 2">
    <name type="scientific">Pectobacterium parmentieri</name>
    <dbReference type="NCBI Taxonomy" id="1905730"/>
    <lineage>
        <taxon>Bacteria</taxon>
        <taxon>Pseudomonadati</taxon>
        <taxon>Pseudomonadota</taxon>
        <taxon>Gammaproteobacteria</taxon>
        <taxon>Enterobacterales</taxon>
        <taxon>Pectobacteriaceae</taxon>
        <taxon>Pectobacterium</taxon>
    </lineage>
</organism>
<evidence type="ECO:0000313" key="2">
    <source>
        <dbReference type="Proteomes" id="UP000269665"/>
    </source>
</evidence>
<dbReference type="Pfam" id="PF10809">
    <property type="entry name" value="DUF2732"/>
    <property type="match status" value="1"/>
</dbReference>
<dbReference type="AlphaFoldDB" id="A0A8B3FG51"/>
<dbReference type="EMBL" id="PSZG01000001">
    <property type="protein sequence ID" value="RKO77208.1"/>
    <property type="molecule type" value="Genomic_DNA"/>
</dbReference>
<comment type="caution">
    <text evidence="1">The sequence shown here is derived from an EMBL/GenBank/DDBJ whole genome shotgun (WGS) entry which is preliminary data.</text>
</comment>
<protein>
    <recommendedName>
        <fullName evidence="3">DUF2732 domain-containing protein</fullName>
    </recommendedName>
</protein>
<dbReference type="RefSeq" id="WP_121331527.1">
    <property type="nucleotide sequence ID" value="NZ_PSZG01000001.1"/>
</dbReference>